<protein>
    <submittedName>
        <fullName evidence="1">Uncharacterized protein</fullName>
    </submittedName>
</protein>
<gene>
    <name evidence="1" type="ORF">L596_024808</name>
</gene>
<evidence type="ECO:0000313" key="2">
    <source>
        <dbReference type="Proteomes" id="UP000298663"/>
    </source>
</evidence>
<keyword evidence="2" id="KW-1185">Reference proteome</keyword>
<reference evidence="1 2" key="1">
    <citation type="journal article" date="2015" name="Genome Biol.">
        <title>Comparative genomics of Steinernema reveals deeply conserved gene regulatory networks.</title>
        <authorList>
            <person name="Dillman A.R."/>
            <person name="Macchietto M."/>
            <person name="Porter C.F."/>
            <person name="Rogers A."/>
            <person name="Williams B."/>
            <person name="Antoshechkin I."/>
            <person name="Lee M.M."/>
            <person name="Goodwin Z."/>
            <person name="Lu X."/>
            <person name="Lewis E.E."/>
            <person name="Goodrich-Blair H."/>
            <person name="Stock S.P."/>
            <person name="Adams B.J."/>
            <person name="Sternberg P.W."/>
            <person name="Mortazavi A."/>
        </authorList>
    </citation>
    <scope>NUCLEOTIDE SEQUENCE [LARGE SCALE GENOMIC DNA]</scope>
    <source>
        <strain evidence="1 2">ALL</strain>
    </source>
</reference>
<dbReference type="EMBL" id="AZBU02000009">
    <property type="protein sequence ID" value="TKR64238.1"/>
    <property type="molecule type" value="Genomic_DNA"/>
</dbReference>
<reference evidence="1 2" key="2">
    <citation type="journal article" date="2019" name="G3 (Bethesda)">
        <title>Hybrid Assembly of the Genome of the Entomopathogenic Nematode Steinernema carpocapsae Identifies the X-Chromosome.</title>
        <authorList>
            <person name="Serra L."/>
            <person name="Macchietto M."/>
            <person name="Macias-Munoz A."/>
            <person name="McGill C.J."/>
            <person name="Rodriguez I.M."/>
            <person name="Rodriguez B."/>
            <person name="Murad R."/>
            <person name="Mortazavi A."/>
        </authorList>
    </citation>
    <scope>NUCLEOTIDE SEQUENCE [LARGE SCALE GENOMIC DNA]</scope>
    <source>
        <strain evidence="1 2">ALL</strain>
    </source>
</reference>
<comment type="caution">
    <text evidence="1">The sequence shown here is derived from an EMBL/GenBank/DDBJ whole genome shotgun (WGS) entry which is preliminary data.</text>
</comment>
<sequence length="83" mass="9240">MKDVRDNLNRGAIKEAMIRPTTARRVSNTSAYSGAVEYANGGSERAQADRCRRAAEIGEGERDGRSGEKEEFLKRNCDKPFCD</sequence>
<organism evidence="1 2">
    <name type="scientific">Steinernema carpocapsae</name>
    <name type="common">Entomopathogenic nematode</name>
    <dbReference type="NCBI Taxonomy" id="34508"/>
    <lineage>
        <taxon>Eukaryota</taxon>
        <taxon>Metazoa</taxon>
        <taxon>Ecdysozoa</taxon>
        <taxon>Nematoda</taxon>
        <taxon>Chromadorea</taxon>
        <taxon>Rhabditida</taxon>
        <taxon>Tylenchina</taxon>
        <taxon>Panagrolaimomorpha</taxon>
        <taxon>Strongyloidoidea</taxon>
        <taxon>Steinernematidae</taxon>
        <taxon>Steinernema</taxon>
    </lineage>
</organism>
<evidence type="ECO:0000313" key="1">
    <source>
        <dbReference type="EMBL" id="TKR64238.1"/>
    </source>
</evidence>
<accession>A0A4U5M5V1</accession>
<proteinExistence type="predicted"/>
<name>A0A4U5M5V1_STECR</name>
<dbReference type="Proteomes" id="UP000298663">
    <property type="component" value="Unassembled WGS sequence"/>
</dbReference>
<dbReference type="AlphaFoldDB" id="A0A4U5M5V1"/>